<proteinExistence type="inferred from homology"/>
<keyword evidence="12" id="KW-0675">Receptor</keyword>
<gene>
    <name evidence="18" type="ORF">BFG52_08630</name>
</gene>
<keyword evidence="13 14" id="KW-0998">Cell outer membrane</keyword>
<dbReference type="SMART" id="SM00965">
    <property type="entry name" value="STN"/>
    <property type="match status" value="1"/>
</dbReference>
<feature type="short sequence motif" description="TonB C-terminal box" evidence="15">
    <location>
        <begin position="795"/>
        <end position="812"/>
    </location>
</feature>
<evidence type="ECO:0000256" key="9">
    <source>
        <dbReference type="ARBA" id="ARBA00023065"/>
    </source>
</evidence>
<evidence type="ECO:0000256" key="16">
    <source>
        <dbReference type="RuleBase" id="RU003357"/>
    </source>
</evidence>
<evidence type="ECO:0000256" key="12">
    <source>
        <dbReference type="ARBA" id="ARBA00023170"/>
    </source>
</evidence>
<dbReference type="GO" id="GO:0015891">
    <property type="term" value="P:siderophore transport"/>
    <property type="evidence" value="ECO:0007669"/>
    <property type="project" value="InterPro"/>
</dbReference>
<dbReference type="STRING" id="1789224.BFG52_08630"/>
<dbReference type="KEGG" id="ala:BFG52_08630"/>
<evidence type="ECO:0000256" key="5">
    <source>
        <dbReference type="ARBA" id="ARBA00022496"/>
    </source>
</evidence>
<keyword evidence="7" id="KW-0732">Signal</keyword>
<accession>A0A1B2M047</accession>
<dbReference type="Proteomes" id="UP000093391">
    <property type="component" value="Chromosome"/>
</dbReference>
<feature type="domain" description="Secretin/TonB short N-terminal" evidence="17">
    <location>
        <begin position="45"/>
        <end position="96"/>
    </location>
</feature>
<dbReference type="FunFam" id="2.170.130.10:FF:000010">
    <property type="entry name" value="Ferripyoverdine receptor"/>
    <property type="match status" value="1"/>
</dbReference>
<evidence type="ECO:0000256" key="4">
    <source>
        <dbReference type="ARBA" id="ARBA00022452"/>
    </source>
</evidence>
<dbReference type="Gene3D" id="3.55.50.30">
    <property type="match status" value="1"/>
</dbReference>
<keyword evidence="3 14" id="KW-0813">Transport</keyword>
<dbReference type="InterPro" id="IPR037066">
    <property type="entry name" value="Plug_dom_sf"/>
</dbReference>
<dbReference type="InterPro" id="IPR039426">
    <property type="entry name" value="TonB-dep_rcpt-like"/>
</dbReference>
<keyword evidence="5" id="KW-0410">Iron transport</keyword>
<evidence type="ECO:0000256" key="8">
    <source>
        <dbReference type="ARBA" id="ARBA00023004"/>
    </source>
</evidence>
<dbReference type="PROSITE" id="PS01156">
    <property type="entry name" value="TONB_DEPENDENT_REC_2"/>
    <property type="match status" value="1"/>
</dbReference>
<keyword evidence="11 14" id="KW-0472">Membrane</keyword>
<evidence type="ECO:0000256" key="14">
    <source>
        <dbReference type="PROSITE-ProRule" id="PRU01360"/>
    </source>
</evidence>
<dbReference type="InterPro" id="IPR000531">
    <property type="entry name" value="Beta-barrel_TonB"/>
</dbReference>
<dbReference type="InterPro" id="IPR036942">
    <property type="entry name" value="Beta-barrel_TonB_sf"/>
</dbReference>
<evidence type="ECO:0000256" key="6">
    <source>
        <dbReference type="ARBA" id="ARBA00022692"/>
    </source>
</evidence>
<dbReference type="PANTHER" id="PTHR32552:SF74">
    <property type="entry name" value="HYDROXAMATE SIDEROPHORE RECEPTOR FHUE"/>
    <property type="match status" value="1"/>
</dbReference>
<evidence type="ECO:0000259" key="17">
    <source>
        <dbReference type="SMART" id="SM00965"/>
    </source>
</evidence>
<evidence type="ECO:0000256" key="15">
    <source>
        <dbReference type="PROSITE-ProRule" id="PRU10144"/>
    </source>
</evidence>
<dbReference type="SUPFAM" id="SSF56935">
    <property type="entry name" value="Porins"/>
    <property type="match status" value="1"/>
</dbReference>
<keyword evidence="10 16" id="KW-0798">TonB box</keyword>
<keyword evidence="8" id="KW-0408">Iron</keyword>
<dbReference type="EMBL" id="CP016895">
    <property type="protein sequence ID" value="AOA58413.1"/>
    <property type="molecule type" value="Genomic_DNA"/>
</dbReference>
<dbReference type="NCBIfam" id="TIGR01783">
    <property type="entry name" value="TonB-siderophor"/>
    <property type="match status" value="1"/>
</dbReference>
<organism evidence="18 19">
    <name type="scientific">Acinetobacter larvae</name>
    <dbReference type="NCBI Taxonomy" id="1789224"/>
    <lineage>
        <taxon>Bacteria</taxon>
        <taxon>Pseudomonadati</taxon>
        <taxon>Pseudomonadota</taxon>
        <taxon>Gammaproteobacteria</taxon>
        <taxon>Moraxellales</taxon>
        <taxon>Moraxellaceae</taxon>
        <taxon>Acinetobacter</taxon>
    </lineage>
</organism>
<dbReference type="CDD" id="cd01347">
    <property type="entry name" value="ligand_gated_channel"/>
    <property type="match status" value="1"/>
</dbReference>
<protein>
    <submittedName>
        <fullName evidence="18">Ligand-gated channel</fullName>
    </submittedName>
</protein>
<dbReference type="GO" id="GO:0009279">
    <property type="term" value="C:cell outer membrane"/>
    <property type="evidence" value="ECO:0007669"/>
    <property type="project" value="UniProtKB-SubCell"/>
</dbReference>
<dbReference type="PANTHER" id="PTHR32552">
    <property type="entry name" value="FERRICHROME IRON RECEPTOR-RELATED"/>
    <property type="match status" value="1"/>
</dbReference>
<dbReference type="OrthoDB" id="8663017at2"/>
<dbReference type="InterPro" id="IPR010917">
    <property type="entry name" value="TonB_rcpt_CS"/>
</dbReference>
<sequence>MLSSVLGSSIGITIAADLPVQAHHYQVAAGNLGQVLSSFALQSGVALSFNPEMTKNYNSAGLHGYYSVEEGFVELLQQTPFKLSQRSNQTWTIIVDPNIKSASTITTTQALDSATADPAMTVLPTLVMKANQLGEITEGSASYTSGKIATATRLSLTPKETPQTITVISRQHIDDYQLNNIDDIMSHTPGITVSAYDSERTSYYSRGFAINNFQYDGIPSTTRNVGYAAGNTLSDSAIYDRVEVLKGATGLLTGVGSLGATINLVRKKPTADVEGAVNLSAGSWNNYRAMFDISGSLNDAQTVRGRLVTAGQDKESFMDRYERKSTVFYGILEVDLTENTLLTLGADYQDNKPKASTWSGSFPLFNEEGQRNPDPSYKFNNAANWSKWKQYTRTVFANLHHQFNDDWQVTMQYDHKINGYDAPLGTIQGYYPNLDGSAEIWPSKYKGRTVSDSLELYTTGKFNLFERQHDLVLGASAAYSKWKGDDWYSFDDYDSSLPSYQDWDGDIAEPNWGEPKSHTLDKTTQIGAYATTRLHLTDQLKALVGTRYINYKMDGLSGTVKENNRFIPFFGLVYDINDQVAAYASLSDIFMPYDIWYKTANNVILKPNQGKNYEVGFKLQPWGDKFNASAAYFEIHESNRAIEDIIYNGNPSNPAVDYAWLGSDAKTKGVEIEASGELLPNLQMQAGYTYKRIKDQNGEKLSTWEPEHQFNLSTQYQLTGILANLKIGSNIRWQDKGWQTVYNRKKDRLENITQNAFVVVDLMADYKINQQLSAAVNFNNIFDKRYFTNVGFYNSGVYGTPRHVLVSLKYTF</sequence>
<dbReference type="Pfam" id="PF00593">
    <property type="entry name" value="TonB_dep_Rec_b-barrel"/>
    <property type="match status" value="1"/>
</dbReference>
<name>A0A1B2M047_9GAMM</name>
<dbReference type="GO" id="GO:0038023">
    <property type="term" value="F:signaling receptor activity"/>
    <property type="evidence" value="ECO:0007669"/>
    <property type="project" value="InterPro"/>
</dbReference>
<dbReference type="InterPro" id="IPR012910">
    <property type="entry name" value="Plug_dom"/>
</dbReference>
<dbReference type="PROSITE" id="PS52016">
    <property type="entry name" value="TONB_DEPENDENT_REC_3"/>
    <property type="match status" value="1"/>
</dbReference>
<comment type="subcellular location">
    <subcellularLocation>
        <location evidence="1 14">Cell outer membrane</location>
        <topology evidence="1 14">Multi-pass membrane protein</topology>
    </subcellularLocation>
</comment>
<evidence type="ECO:0000313" key="18">
    <source>
        <dbReference type="EMBL" id="AOA58413.1"/>
    </source>
</evidence>
<dbReference type="GO" id="GO:0015344">
    <property type="term" value="F:siderophore uptake transmembrane transporter activity"/>
    <property type="evidence" value="ECO:0007669"/>
    <property type="project" value="TreeGrafter"/>
</dbReference>
<evidence type="ECO:0000256" key="3">
    <source>
        <dbReference type="ARBA" id="ARBA00022448"/>
    </source>
</evidence>
<comment type="similarity">
    <text evidence="2 14 16">Belongs to the TonB-dependent receptor family.</text>
</comment>
<evidence type="ECO:0000256" key="11">
    <source>
        <dbReference type="ARBA" id="ARBA00023136"/>
    </source>
</evidence>
<evidence type="ECO:0000256" key="13">
    <source>
        <dbReference type="ARBA" id="ARBA00023237"/>
    </source>
</evidence>
<reference evidence="18 19" key="1">
    <citation type="submission" date="2016-08" db="EMBL/GenBank/DDBJ databases">
        <authorList>
            <person name="Seilhamer J.J."/>
        </authorList>
    </citation>
    <scope>NUCLEOTIDE SEQUENCE [LARGE SCALE GENOMIC DNA]</scope>
    <source>
        <strain evidence="18 19">BRTC-1</strain>
    </source>
</reference>
<dbReference type="InterPro" id="IPR011662">
    <property type="entry name" value="Secretin/TonB_short_N"/>
</dbReference>
<evidence type="ECO:0000313" key="19">
    <source>
        <dbReference type="Proteomes" id="UP000093391"/>
    </source>
</evidence>
<keyword evidence="9" id="KW-0406">Ion transport</keyword>
<keyword evidence="6 14" id="KW-0812">Transmembrane</keyword>
<dbReference type="Pfam" id="PF07715">
    <property type="entry name" value="Plug"/>
    <property type="match status" value="1"/>
</dbReference>
<dbReference type="RefSeq" id="WP_067554794.1">
    <property type="nucleotide sequence ID" value="NZ_CP016895.1"/>
</dbReference>
<evidence type="ECO:0000256" key="7">
    <source>
        <dbReference type="ARBA" id="ARBA00022729"/>
    </source>
</evidence>
<dbReference type="Gene3D" id="2.40.170.20">
    <property type="entry name" value="TonB-dependent receptor, beta-barrel domain"/>
    <property type="match status" value="1"/>
</dbReference>
<keyword evidence="4 14" id="KW-1134">Transmembrane beta strand</keyword>
<evidence type="ECO:0000256" key="1">
    <source>
        <dbReference type="ARBA" id="ARBA00004571"/>
    </source>
</evidence>
<dbReference type="Gene3D" id="2.170.130.10">
    <property type="entry name" value="TonB-dependent receptor, plug domain"/>
    <property type="match status" value="1"/>
</dbReference>
<dbReference type="AlphaFoldDB" id="A0A1B2M047"/>
<evidence type="ECO:0000256" key="10">
    <source>
        <dbReference type="ARBA" id="ARBA00023077"/>
    </source>
</evidence>
<evidence type="ECO:0000256" key="2">
    <source>
        <dbReference type="ARBA" id="ARBA00009810"/>
    </source>
</evidence>
<keyword evidence="19" id="KW-1185">Reference proteome</keyword>
<dbReference type="InterPro" id="IPR010105">
    <property type="entry name" value="TonB_sidphr_rcpt"/>
</dbReference>